<dbReference type="AlphaFoldDB" id="A0A1V1NW38"/>
<dbReference type="Proteomes" id="UP000189670">
    <property type="component" value="Unassembled WGS sequence"/>
</dbReference>
<sequence>MIQENINLEEAVREKDHTINELKDKNKELGLIHKIDPVQKVDGWNIVKGKDGYHRANRKIKGKVVSVHIGKQFNIQKAKNKIQVKLRKLMISQ</sequence>
<evidence type="ECO:0000313" key="1">
    <source>
        <dbReference type="EMBL" id="ETR66771.1"/>
    </source>
</evidence>
<proteinExistence type="predicted"/>
<dbReference type="EMBL" id="ATBP01001757">
    <property type="protein sequence ID" value="ETR66771.1"/>
    <property type="molecule type" value="Genomic_DNA"/>
</dbReference>
<reference evidence="2" key="1">
    <citation type="submission" date="2012-11" db="EMBL/GenBank/DDBJ databases">
        <authorList>
            <person name="Lucero-Rivera Y.E."/>
            <person name="Tovar-Ramirez D."/>
        </authorList>
    </citation>
    <scope>NUCLEOTIDE SEQUENCE [LARGE SCALE GENOMIC DNA]</scope>
    <source>
        <strain evidence="2">Araruama</strain>
    </source>
</reference>
<protein>
    <submittedName>
        <fullName evidence="1">Uncharacterized protein</fullName>
    </submittedName>
</protein>
<name>A0A1V1NW38_9BACT</name>
<accession>A0A1V1NW38</accession>
<organism evidence="1 2">
    <name type="scientific">Candidatus Magnetoglobus multicellularis str. Araruama</name>
    <dbReference type="NCBI Taxonomy" id="890399"/>
    <lineage>
        <taxon>Bacteria</taxon>
        <taxon>Pseudomonadati</taxon>
        <taxon>Thermodesulfobacteriota</taxon>
        <taxon>Desulfobacteria</taxon>
        <taxon>Desulfobacterales</taxon>
        <taxon>Desulfobacteraceae</taxon>
        <taxon>Candidatus Magnetoglobus</taxon>
    </lineage>
</organism>
<evidence type="ECO:0000313" key="2">
    <source>
        <dbReference type="Proteomes" id="UP000189670"/>
    </source>
</evidence>
<comment type="caution">
    <text evidence="1">The sequence shown here is derived from an EMBL/GenBank/DDBJ whole genome shotgun (WGS) entry which is preliminary data.</text>
</comment>
<gene>
    <name evidence="1" type="ORF">OMM_12361</name>
</gene>